<dbReference type="Pfam" id="PF20086">
    <property type="entry name" value="DUF6478"/>
    <property type="match status" value="1"/>
</dbReference>
<dbReference type="EMBL" id="AUNB01000026">
    <property type="protein sequence ID" value="KEO59977.1"/>
    <property type="molecule type" value="Genomic_DNA"/>
</dbReference>
<dbReference type="STRING" id="1353528.DT23_15230"/>
<gene>
    <name evidence="1" type="ORF">DT23_15230</name>
</gene>
<reference evidence="1 2" key="1">
    <citation type="journal article" date="2015" name="Antonie Van Leeuwenhoek">
        <title>Thioclava indica sp. nov., isolated from surface seawater of the Indian Ocean.</title>
        <authorList>
            <person name="Liu Y."/>
            <person name="Lai Q."/>
            <person name="Du J."/>
            <person name="Xu H."/>
            <person name="Jiang L."/>
            <person name="Shao Z."/>
        </authorList>
    </citation>
    <scope>NUCLEOTIDE SEQUENCE [LARGE SCALE GENOMIC DNA]</scope>
    <source>
        <strain evidence="1 2">DT23-4</strain>
    </source>
</reference>
<proteinExistence type="predicted"/>
<accession>A0A074KEI4</accession>
<evidence type="ECO:0000313" key="2">
    <source>
        <dbReference type="Proteomes" id="UP000027471"/>
    </source>
</evidence>
<sequence length="272" mass="31262">MEIDAPAGDETWIRMAKTPRSSFLDRVVQRRALARWREAARAAGSLSLAQLPLLRSDARALRREIDAVLHQVEGRMQLPRIGADSVPAPATSDWTWRPELWRGPVSPFGVAGAENRAQLGRELTLFHDCSESEITLRQIRNRHETDLAPFALRMDVFRFGGSFLSFALDLPETALRGLHLNHLVRLDLKLELERPLEIFCRLNIKHGPNNEQLVREMPLSQGDSFVEFDLAYTRMNEKRLEKAWVDIIFERPAMNQIVLRDMTFARYPRADI</sequence>
<dbReference type="AlphaFoldDB" id="A0A074KEI4"/>
<protein>
    <submittedName>
        <fullName evidence="1">Uncharacterized protein</fullName>
    </submittedName>
</protein>
<keyword evidence="2" id="KW-1185">Reference proteome</keyword>
<organism evidence="1 2">
    <name type="scientific">Thioclava indica</name>
    <dbReference type="NCBI Taxonomy" id="1353528"/>
    <lineage>
        <taxon>Bacteria</taxon>
        <taxon>Pseudomonadati</taxon>
        <taxon>Pseudomonadota</taxon>
        <taxon>Alphaproteobacteria</taxon>
        <taxon>Rhodobacterales</taxon>
        <taxon>Paracoccaceae</taxon>
        <taxon>Thioclava</taxon>
    </lineage>
</organism>
<dbReference type="InterPro" id="IPR045514">
    <property type="entry name" value="DUF6478"/>
</dbReference>
<evidence type="ECO:0000313" key="1">
    <source>
        <dbReference type="EMBL" id="KEO59977.1"/>
    </source>
</evidence>
<name>A0A074KEI4_9RHOB</name>
<dbReference type="eggNOG" id="ENOG502Z8P0">
    <property type="taxonomic scope" value="Bacteria"/>
</dbReference>
<comment type="caution">
    <text evidence="1">The sequence shown here is derived from an EMBL/GenBank/DDBJ whole genome shotgun (WGS) entry which is preliminary data.</text>
</comment>
<dbReference type="Proteomes" id="UP000027471">
    <property type="component" value="Unassembled WGS sequence"/>
</dbReference>